<keyword evidence="3" id="KW-1185">Reference proteome</keyword>
<dbReference type="PANTHER" id="PTHR45011">
    <property type="entry name" value="DAP3-BINDING CELL DEATH ENHANCER 1"/>
    <property type="match status" value="1"/>
</dbReference>
<feature type="signal peptide" evidence="1">
    <location>
        <begin position="1"/>
        <end position="22"/>
    </location>
</feature>
<dbReference type="InterPro" id="IPR011990">
    <property type="entry name" value="TPR-like_helical_dom_sf"/>
</dbReference>
<evidence type="ECO:0000313" key="3">
    <source>
        <dbReference type="Proteomes" id="UP000182598"/>
    </source>
</evidence>
<dbReference type="InterPro" id="IPR052748">
    <property type="entry name" value="ISR_Activator"/>
</dbReference>
<dbReference type="AlphaFoldDB" id="A0A0K6H8H7"/>
<gene>
    <name evidence="2" type="ORF">Ga0061064_1751</name>
</gene>
<dbReference type="EMBL" id="CYHB01000005">
    <property type="protein sequence ID" value="CUA87287.1"/>
    <property type="molecule type" value="Genomic_DNA"/>
</dbReference>
<dbReference type="Proteomes" id="UP000182598">
    <property type="component" value="Unassembled WGS sequence"/>
</dbReference>
<accession>A0A0K6H8H7</accession>
<dbReference type="SMART" id="SM00671">
    <property type="entry name" value="SEL1"/>
    <property type="match status" value="3"/>
</dbReference>
<reference evidence="3" key="1">
    <citation type="submission" date="2015-08" db="EMBL/GenBank/DDBJ databases">
        <authorList>
            <person name="Varghese N."/>
        </authorList>
    </citation>
    <scope>NUCLEOTIDE SEQUENCE [LARGE SCALE GENOMIC DNA]</scope>
    <source>
        <strain evidence="3">DSM 27808</strain>
    </source>
</reference>
<organism evidence="2 3">
    <name type="scientific">Pseudidiomarina woesei</name>
    <dbReference type="NCBI Taxonomy" id="1381080"/>
    <lineage>
        <taxon>Bacteria</taxon>
        <taxon>Pseudomonadati</taxon>
        <taxon>Pseudomonadota</taxon>
        <taxon>Gammaproteobacteria</taxon>
        <taxon>Alteromonadales</taxon>
        <taxon>Idiomarinaceae</taxon>
        <taxon>Pseudidiomarina</taxon>
    </lineage>
</organism>
<protein>
    <submittedName>
        <fullName evidence="2">Sel1 repeat</fullName>
    </submittedName>
</protein>
<evidence type="ECO:0000313" key="2">
    <source>
        <dbReference type="EMBL" id="CUA87287.1"/>
    </source>
</evidence>
<feature type="chain" id="PRO_5005504258" evidence="1">
    <location>
        <begin position="23"/>
        <end position="499"/>
    </location>
</feature>
<dbReference type="Gene3D" id="1.25.40.10">
    <property type="entry name" value="Tetratricopeptide repeat domain"/>
    <property type="match status" value="1"/>
</dbReference>
<dbReference type="RefSeq" id="WP_055439407.1">
    <property type="nucleotide sequence ID" value="NZ_CYHB01000005.1"/>
</dbReference>
<dbReference type="SUPFAM" id="SSF81901">
    <property type="entry name" value="HCP-like"/>
    <property type="match status" value="2"/>
</dbReference>
<dbReference type="InterPro" id="IPR006597">
    <property type="entry name" value="Sel1-like"/>
</dbReference>
<dbReference type="OrthoDB" id="6687494at2"/>
<evidence type="ECO:0000256" key="1">
    <source>
        <dbReference type="SAM" id="SignalP"/>
    </source>
</evidence>
<dbReference type="Pfam" id="PF08238">
    <property type="entry name" value="Sel1"/>
    <property type="match status" value="6"/>
</dbReference>
<name>A0A0K6H8H7_9GAMM</name>
<keyword evidence="1" id="KW-0732">Signal</keyword>
<proteinExistence type="predicted"/>
<sequence length="499" mass="56294">MKRFYLSVTVVLFMLITNTVWADEAKDLMRAAQQAQHNNQHEAAIKLFEQAFSQGAYEAFLPLARYYYNAEYKNDTRINALIKQLEQASEQGHTSASEMARKLFLSNEFTNKAKAFHHAQLAAANSTKDTEQWVEANMVLAELYFAGLGTAKNSETGFNTMKRVAYSNGKPNLKVHVQLGLLYGRSGNIDESAKWFNSAIKALVGYKRNAKALVSDIYYQLGIKDHSAQAAFEYFEGKPLTTEQLNDLKTFAEERDQDVQLALARAYAYGEGTAKNQQMAELYFQQAITNDDLASLKAYIEWLDYYVDTTHAKAFPYVLRAAKKNDPKSMGRLSDHYLKGIGTAVNYGAARDWAARAISAGLEDAENELVLALLMSTPPSSTHWYSYTQNTRGGKLYTASSANYGPMNLSGRRIQYVLNLTKYGSIQTQHYDDIIFPREYTNFVTAYKVDCSQRELQEIGYLLLNGDKLVYEALESGRWGWGKPDSTSTTSRLLQRICN</sequence>
<dbReference type="PANTHER" id="PTHR45011:SF1">
    <property type="entry name" value="DAP3-BINDING CELL DEATH ENHANCER 1"/>
    <property type="match status" value="1"/>
</dbReference>